<organism evidence="1">
    <name type="scientific">Rhizophora mucronata</name>
    <name type="common">Asiatic mangrove</name>
    <dbReference type="NCBI Taxonomy" id="61149"/>
    <lineage>
        <taxon>Eukaryota</taxon>
        <taxon>Viridiplantae</taxon>
        <taxon>Streptophyta</taxon>
        <taxon>Embryophyta</taxon>
        <taxon>Tracheophyta</taxon>
        <taxon>Spermatophyta</taxon>
        <taxon>Magnoliopsida</taxon>
        <taxon>eudicotyledons</taxon>
        <taxon>Gunneridae</taxon>
        <taxon>Pentapetalae</taxon>
        <taxon>rosids</taxon>
        <taxon>fabids</taxon>
        <taxon>Malpighiales</taxon>
        <taxon>Rhizophoraceae</taxon>
        <taxon>Rhizophora</taxon>
    </lineage>
</organism>
<protein>
    <submittedName>
        <fullName evidence="1">Uncharacterized protein</fullName>
    </submittedName>
</protein>
<evidence type="ECO:0000313" key="1">
    <source>
        <dbReference type="EMBL" id="MBX48055.1"/>
    </source>
</evidence>
<dbReference type="AlphaFoldDB" id="A0A2P2NZY5"/>
<proteinExistence type="predicted"/>
<accession>A0A2P2NZY5</accession>
<sequence length="43" mass="4757">MSIALSLTVSKKRKRLICSFRWGISGNGKWIEFLPAADSNNCG</sequence>
<name>A0A2P2NZY5_RHIMU</name>
<dbReference type="EMBL" id="GGEC01067571">
    <property type="protein sequence ID" value="MBX48055.1"/>
    <property type="molecule type" value="Transcribed_RNA"/>
</dbReference>
<reference evidence="1" key="1">
    <citation type="submission" date="2018-02" db="EMBL/GenBank/DDBJ databases">
        <title>Rhizophora mucronata_Transcriptome.</title>
        <authorList>
            <person name="Meera S.P."/>
            <person name="Sreeshan A."/>
            <person name="Augustine A."/>
        </authorList>
    </citation>
    <scope>NUCLEOTIDE SEQUENCE</scope>
    <source>
        <tissue evidence="1">Leaf</tissue>
    </source>
</reference>